<dbReference type="InterPro" id="IPR011706">
    <property type="entry name" value="Cu-oxidase_C"/>
</dbReference>
<comment type="similarity">
    <text evidence="3 13">Belongs to the multicopper oxidase family.</text>
</comment>
<evidence type="ECO:0000259" key="14">
    <source>
        <dbReference type="Pfam" id="PF00394"/>
    </source>
</evidence>
<dbReference type="InterPro" id="IPR045087">
    <property type="entry name" value="Cu-oxidase_fam"/>
</dbReference>
<feature type="domain" description="Plastocyanin-like" evidence="14">
    <location>
        <begin position="165"/>
        <end position="316"/>
    </location>
</feature>
<evidence type="ECO:0000256" key="2">
    <source>
        <dbReference type="ARBA" id="ARBA00004271"/>
    </source>
</evidence>
<keyword evidence="12 13" id="KW-0439">Lignin degradation</keyword>
<evidence type="ECO:0000256" key="9">
    <source>
        <dbReference type="ARBA" id="ARBA00023002"/>
    </source>
</evidence>
<dbReference type="Pfam" id="PF07731">
    <property type="entry name" value="Cu-oxidase_2"/>
    <property type="match status" value="1"/>
</dbReference>
<proteinExistence type="inferred from homology"/>
<evidence type="ECO:0000313" key="17">
    <source>
        <dbReference type="EMBL" id="KAL1564061.1"/>
    </source>
</evidence>
<keyword evidence="13" id="KW-0732">Signal</keyword>
<dbReference type="PANTHER" id="PTHR11709">
    <property type="entry name" value="MULTI-COPPER OXIDASE"/>
    <property type="match status" value="1"/>
</dbReference>
<dbReference type="GO" id="GO:0046872">
    <property type="term" value="F:metal ion binding"/>
    <property type="evidence" value="ECO:0007669"/>
    <property type="project" value="UniProtKB-KW"/>
</dbReference>
<comment type="catalytic activity">
    <reaction evidence="1 13">
        <text>4 hydroquinone + O2 = 4 benzosemiquinone + 2 H2O</text>
        <dbReference type="Rhea" id="RHEA:11276"/>
        <dbReference type="ChEBI" id="CHEBI:15377"/>
        <dbReference type="ChEBI" id="CHEBI:15379"/>
        <dbReference type="ChEBI" id="CHEBI:17594"/>
        <dbReference type="ChEBI" id="CHEBI:17977"/>
        <dbReference type="EC" id="1.10.3.2"/>
    </reaction>
</comment>
<accession>A0ABD1I5Q9</accession>
<evidence type="ECO:0000256" key="11">
    <source>
        <dbReference type="ARBA" id="ARBA00023180"/>
    </source>
</evidence>
<evidence type="ECO:0000256" key="13">
    <source>
        <dbReference type="RuleBase" id="RU361119"/>
    </source>
</evidence>
<dbReference type="NCBIfam" id="TIGR03389">
    <property type="entry name" value="laccase"/>
    <property type="match status" value="1"/>
</dbReference>
<comment type="function">
    <text evidence="13">Lignin degradation and detoxification of lignin-derived products.</text>
</comment>
<evidence type="ECO:0000256" key="7">
    <source>
        <dbReference type="ARBA" id="ARBA00022723"/>
    </source>
</evidence>
<organism evidence="17 18">
    <name type="scientific">Salvia divinorum</name>
    <name type="common">Maria pastora</name>
    <name type="synonym">Diviner's sage</name>
    <dbReference type="NCBI Taxonomy" id="28513"/>
    <lineage>
        <taxon>Eukaryota</taxon>
        <taxon>Viridiplantae</taxon>
        <taxon>Streptophyta</taxon>
        <taxon>Embryophyta</taxon>
        <taxon>Tracheophyta</taxon>
        <taxon>Spermatophyta</taxon>
        <taxon>Magnoliopsida</taxon>
        <taxon>eudicotyledons</taxon>
        <taxon>Gunneridae</taxon>
        <taxon>Pentapetalae</taxon>
        <taxon>asterids</taxon>
        <taxon>lamiids</taxon>
        <taxon>Lamiales</taxon>
        <taxon>Lamiaceae</taxon>
        <taxon>Nepetoideae</taxon>
        <taxon>Mentheae</taxon>
        <taxon>Salviinae</taxon>
        <taxon>Salvia</taxon>
        <taxon>Salvia subgen. Calosphace</taxon>
    </lineage>
</organism>
<keyword evidence="10 13" id="KW-0186">Copper</keyword>
<evidence type="ECO:0000256" key="10">
    <source>
        <dbReference type="ARBA" id="ARBA00023008"/>
    </source>
</evidence>
<dbReference type="InterPro" id="IPR034285">
    <property type="entry name" value="CuRO_2_LCC"/>
</dbReference>
<name>A0ABD1I5Q9_SALDI</name>
<dbReference type="InterPro" id="IPR033138">
    <property type="entry name" value="Cu_oxidase_CS"/>
</dbReference>
<dbReference type="InterPro" id="IPR008972">
    <property type="entry name" value="Cupredoxin"/>
</dbReference>
<keyword evidence="11" id="KW-0325">Glycoprotein</keyword>
<dbReference type="SUPFAM" id="SSF49503">
    <property type="entry name" value="Cupredoxins"/>
    <property type="match status" value="3"/>
</dbReference>
<evidence type="ECO:0000259" key="15">
    <source>
        <dbReference type="Pfam" id="PF07731"/>
    </source>
</evidence>
<feature type="domain" description="Plastocyanin-like" evidence="15">
    <location>
        <begin position="427"/>
        <end position="560"/>
    </location>
</feature>
<comment type="caution">
    <text evidence="17">The sequence shown here is derived from an EMBL/GenBank/DDBJ whole genome shotgun (WGS) entry which is preliminary data.</text>
</comment>
<dbReference type="PANTHER" id="PTHR11709:SF292">
    <property type="entry name" value="LACCASE-1"/>
    <property type="match status" value="1"/>
</dbReference>
<dbReference type="Proteomes" id="UP001567538">
    <property type="component" value="Unassembled WGS sequence"/>
</dbReference>
<dbReference type="EC" id="1.10.3.2" evidence="4 13"/>
<dbReference type="InterPro" id="IPR002355">
    <property type="entry name" value="Cu_oxidase_Cu_BS"/>
</dbReference>
<dbReference type="PROSITE" id="PS00079">
    <property type="entry name" value="MULTICOPPER_OXIDASE1"/>
    <property type="match status" value="1"/>
</dbReference>
<dbReference type="InterPro" id="IPR011707">
    <property type="entry name" value="Cu-oxidase-like_N"/>
</dbReference>
<evidence type="ECO:0000256" key="4">
    <source>
        <dbReference type="ARBA" id="ARBA00012297"/>
    </source>
</evidence>
<dbReference type="GO" id="GO:0048046">
    <property type="term" value="C:apoplast"/>
    <property type="evidence" value="ECO:0007669"/>
    <property type="project" value="UniProtKB-SubCell"/>
</dbReference>
<feature type="chain" id="PRO_5044535427" description="Laccase" evidence="13">
    <location>
        <begin position="26"/>
        <end position="578"/>
    </location>
</feature>
<dbReference type="InterPro" id="IPR001117">
    <property type="entry name" value="Cu-oxidase_2nd"/>
</dbReference>
<reference evidence="17 18" key="1">
    <citation type="submission" date="2024-06" db="EMBL/GenBank/DDBJ databases">
        <title>A chromosome level genome sequence of Diviner's sage (Salvia divinorum).</title>
        <authorList>
            <person name="Ford S.A."/>
            <person name="Ro D.-K."/>
            <person name="Ness R.W."/>
            <person name="Phillips M.A."/>
        </authorList>
    </citation>
    <scope>NUCLEOTIDE SEQUENCE [LARGE SCALE GENOMIC DNA]</scope>
    <source>
        <strain evidence="17">SAF-2024a</strain>
        <tissue evidence="17">Leaf</tissue>
    </source>
</reference>
<comment type="cofactor">
    <cofactor evidence="13">
        <name>Cu cation</name>
        <dbReference type="ChEBI" id="CHEBI:23378"/>
    </cofactor>
    <text evidence="13">Binds 4 Cu cations per monomer.</text>
</comment>
<evidence type="ECO:0000256" key="1">
    <source>
        <dbReference type="ARBA" id="ARBA00000349"/>
    </source>
</evidence>
<evidence type="ECO:0000259" key="16">
    <source>
        <dbReference type="Pfam" id="PF07732"/>
    </source>
</evidence>
<dbReference type="GO" id="GO:0046274">
    <property type="term" value="P:lignin catabolic process"/>
    <property type="evidence" value="ECO:0007669"/>
    <property type="project" value="UniProtKB-KW"/>
</dbReference>
<dbReference type="InterPro" id="IPR034288">
    <property type="entry name" value="CuRO_1_LCC"/>
</dbReference>
<evidence type="ECO:0000313" key="18">
    <source>
        <dbReference type="Proteomes" id="UP001567538"/>
    </source>
</evidence>
<keyword evidence="7 13" id="KW-0479">Metal-binding</keyword>
<dbReference type="AlphaFoldDB" id="A0ABD1I5Q9"/>
<evidence type="ECO:0000256" key="12">
    <source>
        <dbReference type="ARBA" id="ARBA00023185"/>
    </source>
</evidence>
<dbReference type="CDD" id="cd13897">
    <property type="entry name" value="CuRO_3_LCC_plant"/>
    <property type="match status" value="1"/>
</dbReference>
<gene>
    <name evidence="17" type="primary">LAC1</name>
    <name evidence="17" type="ORF">AAHA92_06465</name>
</gene>
<evidence type="ECO:0000256" key="5">
    <source>
        <dbReference type="ARBA" id="ARBA00022523"/>
    </source>
</evidence>
<evidence type="ECO:0000256" key="3">
    <source>
        <dbReference type="ARBA" id="ARBA00010609"/>
    </source>
</evidence>
<protein>
    <recommendedName>
        <fullName evidence="4 13">Laccase</fullName>
        <ecNumber evidence="4 13">1.10.3.2</ecNumber>
    </recommendedName>
    <alternativeName>
        <fullName evidence="13">Benzenediol:oxygen oxidoreductase</fullName>
    </alternativeName>
    <alternativeName>
        <fullName evidence="13">Diphenol oxidase</fullName>
    </alternativeName>
    <alternativeName>
        <fullName evidence="13">Urishiol oxidase</fullName>
    </alternativeName>
</protein>
<dbReference type="FunFam" id="2.60.40.420:FF:000049">
    <property type="entry name" value="Laccase"/>
    <property type="match status" value="1"/>
</dbReference>
<keyword evidence="18" id="KW-1185">Reference proteome</keyword>
<feature type="domain" description="Plastocyanin-like" evidence="16">
    <location>
        <begin position="37"/>
        <end position="151"/>
    </location>
</feature>
<dbReference type="InterPro" id="IPR017761">
    <property type="entry name" value="Laccase"/>
</dbReference>
<keyword evidence="9 13" id="KW-0560">Oxidoreductase</keyword>
<dbReference type="CDD" id="cd13849">
    <property type="entry name" value="CuRO_1_LCC_plant"/>
    <property type="match status" value="1"/>
</dbReference>
<dbReference type="PROSITE" id="PS00080">
    <property type="entry name" value="MULTICOPPER_OXIDASE2"/>
    <property type="match status" value="1"/>
</dbReference>
<dbReference type="InterPro" id="IPR034289">
    <property type="entry name" value="CuRO_3_LCC"/>
</dbReference>
<comment type="subcellular location">
    <subcellularLocation>
        <location evidence="2 13">Secreted</location>
        <location evidence="2 13">Extracellular space</location>
        <location evidence="2 13">Apoplast</location>
    </subcellularLocation>
</comment>
<dbReference type="CDD" id="cd13875">
    <property type="entry name" value="CuRO_2_LCC_plant"/>
    <property type="match status" value="1"/>
</dbReference>
<dbReference type="Pfam" id="PF07732">
    <property type="entry name" value="Cu-oxidase_3"/>
    <property type="match status" value="1"/>
</dbReference>
<keyword evidence="5 13" id="KW-0052">Apoplast</keyword>
<dbReference type="Gene3D" id="2.60.40.420">
    <property type="entry name" value="Cupredoxins - blue copper proteins"/>
    <property type="match status" value="3"/>
</dbReference>
<sequence length="578" mass="64642">METKFHNFLLLAISLLATQLPSSSSSSTSTIKKFHFNVEWKNITRLCHSKLLLTVNGKYPGPTIDVNEGDNVHVTVTNKVARNTTIHWHGVRQMRSAWADGPAYITQCPIGAGKAYTYKFSVVDQRGTLWWHAHFSWQRASVYGAFIIHPRTPFPFSLPIYPANVPLIFGEWWNEDVERVENEMMLYGGGPQISDAYTFNGLPGPLYPCSDKDIFIQTVTPGKTYLLRIINAALNDELFFAVANHTLTVVEIDGVYTKPFATTAIMIAPGQTTNVLLTADQLPGPTGIFTMAARPYLTSVFHFNNSTTIAFLKYQTNPTSKHPPIPPYPLPQNLPNLEDTLFAANFLNSLKSLGSKNFPCKVPQRIDKQVITTISLNLQDCPNNQTCRGFQEKRFFASMNNQSFVRPSISILESHYHNQTLGFSPDFPERPPFAFNYTGVDPFAENMSTSFGTRVLQLPYGAKLEIVLQDTNFLNPENHPIHVHGHNFFVVGRGFGNFDAERDPLGYNLVDPPERNTVAVPVGGWAAIRLVMDNPGVWFVHCHLEEHTSWGLAMGFTVESGREASQRLPPPPSDLPPC</sequence>
<feature type="signal peptide" evidence="13">
    <location>
        <begin position="1"/>
        <end position="25"/>
    </location>
</feature>
<keyword evidence="6 13" id="KW-0964">Secreted</keyword>
<dbReference type="EMBL" id="JBEAFC010000003">
    <property type="protein sequence ID" value="KAL1564061.1"/>
    <property type="molecule type" value="Genomic_DNA"/>
</dbReference>
<dbReference type="GO" id="GO:0052716">
    <property type="term" value="F:hydroquinone:oxygen oxidoreductase activity"/>
    <property type="evidence" value="ECO:0007669"/>
    <property type="project" value="UniProtKB-EC"/>
</dbReference>
<evidence type="ECO:0000256" key="6">
    <source>
        <dbReference type="ARBA" id="ARBA00022525"/>
    </source>
</evidence>
<dbReference type="Pfam" id="PF00394">
    <property type="entry name" value="Cu-oxidase"/>
    <property type="match status" value="1"/>
</dbReference>
<keyword evidence="8 13" id="KW-0677">Repeat</keyword>
<evidence type="ECO:0000256" key="8">
    <source>
        <dbReference type="ARBA" id="ARBA00022737"/>
    </source>
</evidence>